<evidence type="ECO:0000313" key="1">
    <source>
        <dbReference type="EMBL" id="KAJ8071573.1"/>
    </source>
</evidence>
<gene>
    <name evidence="1" type="ORF">OCU04_001896</name>
</gene>
<dbReference type="EMBL" id="JAPEIS010000001">
    <property type="protein sequence ID" value="KAJ8071573.1"/>
    <property type="molecule type" value="Genomic_DNA"/>
</dbReference>
<proteinExistence type="predicted"/>
<dbReference type="AlphaFoldDB" id="A0A9X0AZZ2"/>
<keyword evidence="2" id="KW-1185">Reference proteome</keyword>
<evidence type="ECO:0000313" key="2">
    <source>
        <dbReference type="Proteomes" id="UP001152300"/>
    </source>
</evidence>
<name>A0A9X0AZZ2_9HELO</name>
<organism evidence="1 2">
    <name type="scientific">Sclerotinia nivalis</name>
    <dbReference type="NCBI Taxonomy" id="352851"/>
    <lineage>
        <taxon>Eukaryota</taxon>
        <taxon>Fungi</taxon>
        <taxon>Dikarya</taxon>
        <taxon>Ascomycota</taxon>
        <taxon>Pezizomycotina</taxon>
        <taxon>Leotiomycetes</taxon>
        <taxon>Helotiales</taxon>
        <taxon>Sclerotiniaceae</taxon>
        <taxon>Sclerotinia</taxon>
    </lineage>
</organism>
<accession>A0A9X0AZZ2</accession>
<reference evidence="1" key="1">
    <citation type="submission" date="2022-11" db="EMBL/GenBank/DDBJ databases">
        <title>Genome Resource of Sclerotinia nivalis Strain SnTB1, a Plant Pathogen Isolated from American Ginseng.</title>
        <authorList>
            <person name="Fan S."/>
        </authorList>
    </citation>
    <scope>NUCLEOTIDE SEQUENCE</scope>
    <source>
        <strain evidence="1">SnTB1</strain>
    </source>
</reference>
<dbReference type="Proteomes" id="UP001152300">
    <property type="component" value="Unassembled WGS sequence"/>
</dbReference>
<protein>
    <submittedName>
        <fullName evidence="1">Uncharacterized protein</fullName>
    </submittedName>
</protein>
<comment type="caution">
    <text evidence="1">The sequence shown here is derived from an EMBL/GenBank/DDBJ whole genome shotgun (WGS) entry which is preliminary data.</text>
</comment>
<sequence>MSVLSQQFLKAKQFICSHFRQCMVWPDLFDMWVVKVHQNRKFINHLKSDLYSAQFAPTLSNMYLVDCRSSSTWAETVLRMNLSLEIPSMMSTRRKARSKTFRILDSSLL</sequence>